<evidence type="ECO:0000256" key="1">
    <source>
        <dbReference type="SAM" id="Phobius"/>
    </source>
</evidence>
<dbReference type="Proteomes" id="UP000290649">
    <property type="component" value="Unassembled WGS sequence"/>
</dbReference>
<feature type="transmembrane region" description="Helical" evidence="1">
    <location>
        <begin position="40"/>
        <end position="58"/>
    </location>
</feature>
<dbReference type="InterPro" id="IPR025436">
    <property type="entry name" value="DUF4179"/>
</dbReference>
<feature type="domain" description="DUF4179" evidence="2">
    <location>
        <begin position="37"/>
        <end position="127"/>
    </location>
</feature>
<keyword evidence="4" id="KW-1185">Reference proteome</keyword>
<sequence>MNFKEAKFKQDINKIEVPEQQLDLVIRQAMRKSRKNKKRPLITGSIVAASIATFLFTANVSPTFASYISDIPLLNKLIHYVQYDKGLFEAIENGYNQEVHAEASDQGIVFSIDNVIADQKRMIIMFSAQADGYPELEELMINDMTITDEAGNTVISIKDGKYQTDENPEVLPLWTFFPEKRDGEDRLRGSIELVTQHVDAKLPERVFMNIETFVQGKQEVHPLLFSGTWNVSFDVMEGAIQEVQSLVTNKEFTLSLDELKLENNIDHVISYPTMTEVKISLLSRELIPEQGLLYSYHLVDEEGRVYNQIGDGILTDTGDVIPQFETTYFKQPKELYLIFTEVKLTSSEDEKVFHLKHSIRLY</sequence>
<gene>
    <name evidence="3" type="ORF">DS745_04090</name>
</gene>
<keyword evidence="1" id="KW-0472">Membrane</keyword>
<dbReference type="Gene3D" id="2.60.40.1630">
    <property type="entry name" value="bacillus anthracis domain"/>
    <property type="match status" value="1"/>
</dbReference>
<evidence type="ECO:0000259" key="2">
    <source>
        <dbReference type="Pfam" id="PF13786"/>
    </source>
</evidence>
<keyword evidence="1" id="KW-1133">Transmembrane helix</keyword>
<protein>
    <submittedName>
        <fullName evidence="3">DUF4179 domain-containing protein</fullName>
    </submittedName>
</protein>
<organism evidence="3 4">
    <name type="scientific">Anaerobacillus alkaliphilus</name>
    <dbReference type="NCBI Taxonomy" id="1548597"/>
    <lineage>
        <taxon>Bacteria</taxon>
        <taxon>Bacillati</taxon>
        <taxon>Bacillota</taxon>
        <taxon>Bacilli</taxon>
        <taxon>Bacillales</taxon>
        <taxon>Bacillaceae</taxon>
        <taxon>Anaerobacillus</taxon>
    </lineage>
</organism>
<dbReference type="Pfam" id="PF13786">
    <property type="entry name" value="DUF4179"/>
    <property type="match status" value="1"/>
</dbReference>
<evidence type="ECO:0000313" key="4">
    <source>
        <dbReference type="Proteomes" id="UP000290649"/>
    </source>
</evidence>
<dbReference type="RefSeq" id="WP_129076923.1">
    <property type="nucleotide sequence ID" value="NZ_QOUX01000001.1"/>
</dbReference>
<accession>A0A4Q0VXU3</accession>
<dbReference type="OrthoDB" id="2725974at2"/>
<name>A0A4Q0VXU3_9BACI</name>
<evidence type="ECO:0000313" key="3">
    <source>
        <dbReference type="EMBL" id="RXJ04573.1"/>
    </source>
</evidence>
<dbReference type="EMBL" id="QOUX01000001">
    <property type="protein sequence ID" value="RXJ04573.1"/>
    <property type="molecule type" value="Genomic_DNA"/>
</dbReference>
<reference evidence="3 4" key="1">
    <citation type="journal article" date="2019" name="Int. J. Syst. Evol. Microbiol.">
        <title>Anaerobacillus alkaliphilus sp. nov., a novel alkaliphilic and moderately halophilic bacterium.</title>
        <authorList>
            <person name="Borsodi A.K."/>
            <person name="Aszalos J.M."/>
            <person name="Bihari P."/>
            <person name="Nagy I."/>
            <person name="Schumann P."/>
            <person name="Sproer C."/>
            <person name="Kovacs A.L."/>
            <person name="Boka K."/>
            <person name="Dobosy P."/>
            <person name="Ovari M."/>
            <person name="Szili-Kovacs T."/>
            <person name="Toth E."/>
        </authorList>
    </citation>
    <scope>NUCLEOTIDE SEQUENCE [LARGE SCALE GENOMIC DNA]</scope>
    <source>
        <strain evidence="3 4">B16-10</strain>
    </source>
</reference>
<dbReference type="AlphaFoldDB" id="A0A4Q0VXU3"/>
<keyword evidence="1" id="KW-0812">Transmembrane</keyword>
<proteinExistence type="predicted"/>
<comment type="caution">
    <text evidence="3">The sequence shown here is derived from an EMBL/GenBank/DDBJ whole genome shotgun (WGS) entry which is preliminary data.</text>
</comment>